<accession>A0ABY7VWV5</accession>
<dbReference type="InterPro" id="IPR039329">
    <property type="entry name" value="SIAE"/>
</dbReference>
<reference evidence="1 2" key="1">
    <citation type="submission" date="2023-02" db="EMBL/GenBank/DDBJ databases">
        <title>Genome sequence of Lentisphaera profundi SAORIC-696.</title>
        <authorList>
            <person name="Kim e."/>
            <person name="Cho J.-C."/>
            <person name="Choi A."/>
            <person name="Kang I."/>
        </authorList>
    </citation>
    <scope>NUCLEOTIDE SEQUENCE [LARGE SCALE GENOMIC DNA]</scope>
    <source>
        <strain evidence="1 2">SAORIC-696</strain>
    </source>
</reference>
<dbReference type="PANTHER" id="PTHR22901">
    <property type="entry name" value="SIALATE O-ACETYLESTERASE"/>
    <property type="match status" value="1"/>
</dbReference>
<protein>
    <submittedName>
        <fullName evidence="1">Uncharacterized protein</fullName>
    </submittedName>
</protein>
<evidence type="ECO:0000313" key="1">
    <source>
        <dbReference type="EMBL" id="WDE97754.1"/>
    </source>
</evidence>
<dbReference type="PANTHER" id="PTHR22901:SF0">
    <property type="entry name" value="SIALATE O-ACETYLESTERASE"/>
    <property type="match status" value="1"/>
</dbReference>
<dbReference type="EMBL" id="CP117812">
    <property type="protein sequence ID" value="WDE97754.1"/>
    <property type="molecule type" value="Genomic_DNA"/>
</dbReference>
<organism evidence="1 2">
    <name type="scientific">Lentisphaera profundi</name>
    <dbReference type="NCBI Taxonomy" id="1658616"/>
    <lineage>
        <taxon>Bacteria</taxon>
        <taxon>Pseudomonadati</taxon>
        <taxon>Lentisphaerota</taxon>
        <taxon>Lentisphaeria</taxon>
        <taxon>Lentisphaerales</taxon>
        <taxon>Lentisphaeraceae</taxon>
        <taxon>Lentisphaera</taxon>
    </lineage>
</organism>
<dbReference type="Proteomes" id="UP001214250">
    <property type="component" value="Chromosome 2"/>
</dbReference>
<sequence length="133" mass="14931">MGKRLSLWALAKEYGRKELVYSGPLFQKLHNSGAEAIVHFSHIGSGLMVGEKKGLETTKQISSSLEGFAIAGEDQKWYWANARISEDGKSVIVSSDKVKKVMAVRYAYRWNPIHSNLYNREGLPAAPFKSDNW</sequence>
<keyword evidence="2" id="KW-1185">Reference proteome</keyword>
<dbReference type="RefSeq" id="WP_274152334.1">
    <property type="nucleotide sequence ID" value="NZ_CP117812.1"/>
</dbReference>
<name>A0ABY7VWV5_9BACT</name>
<gene>
    <name evidence="1" type="ORF">PQO03_18165</name>
</gene>
<dbReference type="SUPFAM" id="SSF52266">
    <property type="entry name" value="SGNH hydrolase"/>
    <property type="match status" value="1"/>
</dbReference>
<evidence type="ECO:0000313" key="2">
    <source>
        <dbReference type="Proteomes" id="UP001214250"/>
    </source>
</evidence>
<proteinExistence type="predicted"/>